<feature type="region of interest" description="Disordered" evidence="1">
    <location>
        <begin position="22"/>
        <end position="41"/>
    </location>
</feature>
<evidence type="ECO:0000256" key="1">
    <source>
        <dbReference type="SAM" id="MobiDB-lite"/>
    </source>
</evidence>
<protein>
    <recommendedName>
        <fullName evidence="2">BTB domain-containing protein</fullName>
    </recommendedName>
</protein>
<proteinExistence type="predicted"/>
<gene>
    <name evidence="3" type="ORF">AA0117_g6321</name>
</gene>
<dbReference type="SUPFAM" id="SSF54695">
    <property type="entry name" value="POZ domain"/>
    <property type="match status" value="1"/>
</dbReference>
<dbReference type="SMART" id="SM00225">
    <property type="entry name" value="BTB"/>
    <property type="match status" value="1"/>
</dbReference>
<accession>A0A4Q4NF94</accession>
<dbReference type="Gene3D" id="3.30.710.10">
    <property type="entry name" value="Potassium Channel Kv1.1, Chain A"/>
    <property type="match status" value="1"/>
</dbReference>
<evidence type="ECO:0000259" key="2">
    <source>
        <dbReference type="PROSITE" id="PS50097"/>
    </source>
</evidence>
<evidence type="ECO:0000313" key="3">
    <source>
        <dbReference type="EMBL" id="RYN75530.1"/>
    </source>
</evidence>
<dbReference type="VEuPathDB" id="FungiDB:CC77DRAFT_894067"/>
<dbReference type="PROSITE" id="PS50097">
    <property type="entry name" value="BTB"/>
    <property type="match status" value="1"/>
</dbReference>
<dbReference type="AlphaFoldDB" id="A0A4Q4NF94"/>
<dbReference type="EMBL" id="PDXD01000014">
    <property type="protein sequence ID" value="RYN75530.1"/>
    <property type="molecule type" value="Genomic_DNA"/>
</dbReference>
<reference evidence="4" key="1">
    <citation type="journal article" date="2019" name="bioRxiv">
        <title>Genomics, evolutionary history and diagnostics of the Alternaria alternata species group including apple and Asian pear pathotypes.</title>
        <authorList>
            <person name="Armitage A.D."/>
            <person name="Cockerton H.M."/>
            <person name="Sreenivasaprasad S."/>
            <person name="Woodhall J.W."/>
            <person name="Lane C.R."/>
            <person name="Harrison R.J."/>
            <person name="Clarkson J.P."/>
        </authorList>
    </citation>
    <scope>NUCLEOTIDE SEQUENCE [LARGE SCALE GENOMIC DNA]</scope>
    <source>
        <strain evidence="4">FERA 1177</strain>
    </source>
</reference>
<name>A0A4Q4NF94_ALTAL</name>
<dbReference type="Pfam" id="PF00651">
    <property type="entry name" value="BTB"/>
    <property type="match status" value="1"/>
</dbReference>
<sequence length="272" mass="30774">MEPATQTPGDVKVVPTTPHVKATQTIDAEHTPPTPSKPKTKEITPILNYETTDFTVICVGQRFATHKSVLEASSPYFARMFRFHGSESNDKEVEIPDVDAITMKHVLDFMYTSTYQFPEGTPIPSTDYCNHSTFALLHGPDKSPQIFKRKCPCAGKSLSASHLLLHVHVYTVADYFDMDDLKIYARQGVADVLHVYWQYKGLDLADALEEAFTSTPDDDTGIRDVLVDAMKEHPGLVVDEGDVEDWLEEHPEVRERVNWDDYMKPLKRGEKM</sequence>
<dbReference type="InterPro" id="IPR000210">
    <property type="entry name" value="BTB/POZ_dom"/>
</dbReference>
<dbReference type="CDD" id="cd18186">
    <property type="entry name" value="BTB_POZ_ZBTB_KLHL-like"/>
    <property type="match status" value="1"/>
</dbReference>
<dbReference type="InterPro" id="IPR011333">
    <property type="entry name" value="SKP1/BTB/POZ_sf"/>
</dbReference>
<organism evidence="3 4">
    <name type="scientific">Alternaria alternata</name>
    <name type="common">Alternaria rot fungus</name>
    <name type="synonym">Torula alternata</name>
    <dbReference type="NCBI Taxonomy" id="5599"/>
    <lineage>
        <taxon>Eukaryota</taxon>
        <taxon>Fungi</taxon>
        <taxon>Dikarya</taxon>
        <taxon>Ascomycota</taxon>
        <taxon>Pezizomycotina</taxon>
        <taxon>Dothideomycetes</taxon>
        <taxon>Pleosporomycetidae</taxon>
        <taxon>Pleosporales</taxon>
        <taxon>Pleosporineae</taxon>
        <taxon>Pleosporaceae</taxon>
        <taxon>Alternaria</taxon>
        <taxon>Alternaria sect. Alternaria</taxon>
        <taxon>Alternaria alternata complex</taxon>
    </lineage>
</organism>
<feature type="domain" description="BTB" evidence="2">
    <location>
        <begin position="52"/>
        <end position="119"/>
    </location>
</feature>
<dbReference type="PANTHER" id="PTHR47843">
    <property type="entry name" value="BTB DOMAIN-CONTAINING PROTEIN-RELATED"/>
    <property type="match status" value="1"/>
</dbReference>
<comment type="caution">
    <text evidence="3">The sequence shown here is derived from an EMBL/GenBank/DDBJ whole genome shotgun (WGS) entry which is preliminary data.</text>
</comment>
<dbReference type="Proteomes" id="UP000291422">
    <property type="component" value="Unassembled WGS sequence"/>
</dbReference>
<evidence type="ECO:0000313" key="4">
    <source>
        <dbReference type="Proteomes" id="UP000291422"/>
    </source>
</evidence>
<dbReference type="PANTHER" id="PTHR47843:SF5">
    <property type="entry name" value="BTB_POZ DOMAIN PROTEIN"/>
    <property type="match status" value="1"/>
</dbReference>